<gene>
    <name evidence="2" type="ORF">PS2015_2477</name>
</gene>
<dbReference type="AlphaFoldDB" id="A0A0S2KFI7"/>
<feature type="transmembrane region" description="Helical" evidence="1">
    <location>
        <begin position="12"/>
        <end position="31"/>
    </location>
</feature>
<dbReference type="KEGG" id="pspi:PS2015_2477"/>
<keyword evidence="1" id="KW-0472">Membrane</keyword>
<evidence type="ECO:0000313" key="3">
    <source>
        <dbReference type="Proteomes" id="UP000065641"/>
    </source>
</evidence>
<organism evidence="2 3">
    <name type="scientific">Pseudohongiella spirulinae</name>
    <dbReference type="NCBI Taxonomy" id="1249552"/>
    <lineage>
        <taxon>Bacteria</taxon>
        <taxon>Pseudomonadati</taxon>
        <taxon>Pseudomonadota</taxon>
        <taxon>Gammaproteobacteria</taxon>
        <taxon>Pseudomonadales</taxon>
        <taxon>Pseudohongiellaceae</taxon>
        <taxon>Pseudohongiella</taxon>
    </lineage>
</organism>
<protein>
    <submittedName>
        <fullName evidence="2">Uncharacterized protein</fullName>
    </submittedName>
</protein>
<proteinExistence type="predicted"/>
<evidence type="ECO:0000256" key="1">
    <source>
        <dbReference type="SAM" id="Phobius"/>
    </source>
</evidence>
<dbReference type="Proteomes" id="UP000065641">
    <property type="component" value="Chromosome"/>
</dbReference>
<dbReference type="RefSeq" id="WP_156412735.1">
    <property type="nucleotide sequence ID" value="NZ_CP013189.1"/>
</dbReference>
<sequence length="45" mass="5001">MSESRELSKREKIAVASSAVIIGAGIIYWSFQVMNVIELLRLAYG</sequence>
<keyword evidence="1" id="KW-1133">Transmembrane helix</keyword>
<accession>A0A0S2KFI7</accession>
<reference evidence="2 3" key="1">
    <citation type="submission" date="2015-11" db="EMBL/GenBank/DDBJ databases">
        <authorList>
            <person name="Zhang Y."/>
            <person name="Guo Z."/>
        </authorList>
    </citation>
    <scope>NUCLEOTIDE SEQUENCE [LARGE SCALE GENOMIC DNA]</scope>
    <source>
        <strain evidence="2 3">KCTC 32221</strain>
    </source>
</reference>
<dbReference type="STRING" id="1249552.PS2015_2477"/>
<evidence type="ECO:0000313" key="2">
    <source>
        <dbReference type="EMBL" id="ALO47111.1"/>
    </source>
</evidence>
<dbReference type="EMBL" id="CP013189">
    <property type="protein sequence ID" value="ALO47111.1"/>
    <property type="molecule type" value="Genomic_DNA"/>
</dbReference>
<keyword evidence="1" id="KW-0812">Transmembrane</keyword>
<name>A0A0S2KFI7_9GAMM</name>
<keyword evidence="3" id="KW-1185">Reference proteome</keyword>